<dbReference type="InterPro" id="IPR016181">
    <property type="entry name" value="Acyl_CoA_acyltransferase"/>
</dbReference>
<accession>A0A1M5PED6</accession>
<gene>
    <name evidence="3" type="ORF">SAMN02745245_00292</name>
</gene>
<keyword evidence="4" id="KW-1185">Reference proteome</keyword>
<dbReference type="PROSITE" id="PS51186">
    <property type="entry name" value="GNAT"/>
    <property type="match status" value="1"/>
</dbReference>
<dbReference type="InterPro" id="IPR031165">
    <property type="entry name" value="GNAT_YJDJ"/>
</dbReference>
<evidence type="ECO:0000313" key="4">
    <source>
        <dbReference type="Proteomes" id="UP000184032"/>
    </source>
</evidence>
<dbReference type="Gene3D" id="3.40.630.30">
    <property type="match status" value="1"/>
</dbReference>
<proteinExistence type="predicted"/>
<evidence type="ECO:0000313" key="3">
    <source>
        <dbReference type="EMBL" id="SHH00110.1"/>
    </source>
</evidence>
<name>A0A1M5PED6_9FIRM</name>
<dbReference type="PANTHER" id="PTHR31435:SF10">
    <property type="entry name" value="BSR4717 PROTEIN"/>
    <property type="match status" value="1"/>
</dbReference>
<dbReference type="InterPro" id="IPR000182">
    <property type="entry name" value="GNAT_dom"/>
</dbReference>
<organism evidence="3 4">
    <name type="scientific">Anaerosphaera aminiphila DSM 21120</name>
    <dbReference type="NCBI Taxonomy" id="1120995"/>
    <lineage>
        <taxon>Bacteria</taxon>
        <taxon>Bacillati</taxon>
        <taxon>Bacillota</taxon>
        <taxon>Tissierellia</taxon>
        <taxon>Tissierellales</taxon>
        <taxon>Peptoniphilaceae</taxon>
        <taxon>Anaerosphaera</taxon>
    </lineage>
</organism>
<dbReference type="InterPro" id="IPR045057">
    <property type="entry name" value="Gcn5-rel_NAT"/>
</dbReference>
<evidence type="ECO:0000259" key="1">
    <source>
        <dbReference type="PROSITE" id="PS51186"/>
    </source>
</evidence>
<dbReference type="AlphaFoldDB" id="A0A1M5PED6"/>
<feature type="domain" description="N-acetyltransferase" evidence="2">
    <location>
        <begin position="9"/>
        <end position="96"/>
    </location>
</feature>
<dbReference type="STRING" id="1120995.SAMN02745245_00292"/>
<protein>
    <submittedName>
        <fullName evidence="3">Uncharacterized protein</fullName>
    </submittedName>
</protein>
<dbReference type="GO" id="GO:0016747">
    <property type="term" value="F:acyltransferase activity, transferring groups other than amino-acyl groups"/>
    <property type="evidence" value="ECO:0007669"/>
    <property type="project" value="InterPro"/>
</dbReference>
<sequence>MNSIEYKFEKGNDFERFAAYENGVEAGEVTFTRAGDEILIIDHTYVDENFRGKNIAVDLVKHVVDLAIEEKKKIVPLCPFARREFNQKPEYQEIEYKG</sequence>
<feature type="domain" description="N-acetyltransferase" evidence="1">
    <location>
        <begin position="1"/>
        <end position="98"/>
    </location>
</feature>
<dbReference type="OrthoDB" id="9793389at2"/>
<dbReference type="PROSITE" id="PS51729">
    <property type="entry name" value="GNAT_YJDJ"/>
    <property type="match status" value="1"/>
</dbReference>
<dbReference type="PANTHER" id="PTHR31435">
    <property type="entry name" value="PROTEIN NATD1"/>
    <property type="match status" value="1"/>
</dbReference>
<reference evidence="3 4" key="1">
    <citation type="submission" date="2016-11" db="EMBL/GenBank/DDBJ databases">
        <authorList>
            <person name="Jaros S."/>
            <person name="Januszkiewicz K."/>
            <person name="Wedrychowicz H."/>
        </authorList>
    </citation>
    <scope>NUCLEOTIDE SEQUENCE [LARGE SCALE GENOMIC DNA]</scope>
    <source>
        <strain evidence="3 4">DSM 21120</strain>
    </source>
</reference>
<dbReference type="SUPFAM" id="SSF55729">
    <property type="entry name" value="Acyl-CoA N-acyltransferases (Nat)"/>
    <property type="match status" value="1"/>
</dbReference>
<dbReference type="Pfam" id="PF14542">
    <property type="entry name" value="Acetyltransf_CG"/>
    <property type="match status" value="1"/>
</dbReference>
<dbReference type="CDD" id="cd04301">
    <property type="entry name" value="NAT_SF"/>
    <property type="match status" value="1"/>
</dbReference>
<dbReference type="EMBL" id="FQXI01000001">
    <property type="protein sequence ID" value="SHH00110.1"/>
    <property type="molecule type" value="Genomic_DNA"/>
</dbReference>
<dbReference type="Proteomes" id="UP000184032">
    <property type="component" value="Unassembled WGS sequence"/>
</dbReference>
<evidence type="ECO:0000259" key="2">
    <source>
        <dbReference type="PROSITE" id="PS51729"/>
    </source>
</evidence>